<reference evidence="1" key="2">
    <citation type="journal article" date="2021" name="J Anim Sci Technol">
        <title>Complete genome sequence of Paenibacillus konkukensis sp. nov. SK3146 as a potential probiotic strain.</title>
        <authorList>
            <person name="Jung H.I."/>
            <person name="Park S."/>
            <person name="Niu K.M."/>
            <person name="Lee S.W."/>
            <person name="Kothari D."/>
            <person name="Yi K.J."/>
            <person name="Kim S.K."/>
        </authorList>
    </citation>
    <scope>NUCLEOTIDE SEQUENCE</scope>
    <source>
        <strain evidence="1">SK3146</strain>
    </source>
</reference>
<dbReference type="Proteomes" id="UP001057134">
    <property type="component" value="Chromosome"/>
</dbReference>
<evidence type="ECO:0008006" key="3">
    <source>
        <dbReference type="Google" id="ProtNLM"/>
    </source>
</evidence>
<keyword evidence="2" id="KW-1185">Reference proteome</keyword>
<name>A0ABY4RUT6_9BACL</name>
<gene>
    <name evidence="1" type="ORF">SK3146_04680</name>
</gene>
<accession>A0ABY4RUT6</accession>
<sequence length="48" mass="5780">MQRKVIRYSMQIAMLRQLLALSLINEHEFHVLKNKTMRDYDIQSDLTS</sequence>
<proteinExistence type="predicted"/>
<reference evidence="1" key="1">
    <citation type="submission" date="2018-02" db="EMBL/GenBank/DDBJ databases">
        <authorList>
            <person name="Kim S.-K."/>
            <person name="Jung H.-I."/>
            <person name="Lee S.-W."/>
        </authorList>
    </citation>
    <scope>NUCLEOTIDE SEQUENCE</scope>
    <source>
        <strain evidence="1">SK3146</strain>
    </source>
</reference>
<dbReference type="EMBL" id="CP027059">
    <property type="protein sequence ID" value="UQZ85391.1"/>
    <property type="molecule type" value="Genomic_DNA"/>
</dbReference>
<organism evidence="1 2">
    <name type="scientific">Paenibacillus konkukensis</name>
    <dbReference type="NCBI Taxonomy" id="2020716"/>
    <lineage>
        <taxon>Bacteria</taxon>
        <taxon>Bacillati</taxon>
        <taxon>Bacillota</taxon>
        <taxon>Bacilli</taxon>
        <taxon>Bacillales</taxon>
        <taxon>Paenibacillaceae</taxon>
        <taxon>Paenibacillus</taxon>
    </lineage>
</organism>
<protein>
    <recommendedName>
        <fullName evidence="3">Conjugal transfer protein</fullName>
    </recommendedName>
</protein>
<evidence type="ECO:0000313" key="2">
    <source>
        <dbReference type="Proteomes" id="UP001057134"/>
    </source>
</evidence>
<evidence type="ECO:0000313" key="1">
    <source>
        <dbReference type="EMBL" id="UQZ85391.1"/>
    </source>
</evidence>